<dbReference type="SUPFAM" id="SSF53254">
    <property type="entry name" value="Phosphoglycerate mutase-like"/>
    <property type="match status" value="1"/>
</dbReference>
<dbReference type="AlphaFoldDB" id="A0A5B8IM11"/>
<dbReference type="EMBL" id="CP042266">
    <property type="protein sequence ID" value="QDY79628.1"/>
    <property type="molecule type" value="Genomic_DNA"/>
</dbReference>
<feature type="region of interest" description="Disordered" evidence="1">
    <location>
        <begin position="179"/>
        <end position="201"/>
    </location>
</feature>
<organism evidence="2 3">
    <name type="scientific">Streptomyces qinzhouensis</name>
    <dbReference type="NCBI Taxonomy" id="2599401"/>
    <lineage>
        <taxon>Bacteria</taxon>
        <taxon>Bacillati</taxon>
        <taxon>Actinomycetota</taxon>
        <taxon>Actinomycetes</taxon>
        <taxon>Kitasatosporales</taxon>
        <taxon>Streptomycetaceae</taxon>
        <taxon>Streptomyces</taxon>
    </lineage>
</organism>
<name>A0A5B8IM11_9ACTN</name>
<keyword evidence="3" id="KW-1185">Reference proteome</keyword>
<evidence type="ECO:0000313" key="2">
    <source>
        <dbReference type="EMBL" id="QDY79628.1"/>
    </source>
</evidence>
<dbReference type="Gene3D" id="3.40.50.1240">
    <property type="entry name" value="Phosphoglycerate mutase-like"/>
    <property type="match status" value="1"/>
</dbReference>
<protein>
    <submittedName>
        <fullName evidence="2">Histidine phosphatase family protein</fullName>
    </submittedName>
</protein>
<dbReference type="InterPro" id="IPR013078">
    <property type="entry name" value="His_Pase_superF_clade-1"/>
</dbReference>
<dbReference type="SMART" id="SM00855">
    <property type="entry name" value="PGAM"/>
    <property type="match status" value="1"/>
</dbReference>
<evidence type="ECO:0000313" key="3">
    <source>
        <dbReference type="Proteomes" id="UP000320580"/>
    </source>
</evidence>
<gene>
    <name evidence="2" type="ORF">FQU76_27310</name>
</gene>
<dbReference type="Pfam" id="PF00300">
    <property type="entry name" value="His_Phos_1"/>
    <property type="match status" value="1"/>
</dbReference>
<dbReference type="InterPro" id="IPR029033">
    <property type="entry name" value="His_PPase_superfam"/>
</dbReference>
<feature type="compositionally biased region" description="Pro residues" evidence="1">
    <location>
        <begin position="191"/>
        <end position="201"/>
    </location>
</feature>
<reference evidence="2 3" key="1">
    <citation type="submission" date="2019-07" db="EMBL/GenBank/DDBJ databases">
        <authorList>
            <person name="Zhu P."/>
        </authorList>
    </citation>
    <scope>NUCLEOTIDE SEQUENCE [LARGE SCALE GENOMIC DNA]</scope>
    <source>
        <strain evidence="2 3">SSL-25</strain>
    </source>
</reference>
<dbReference type="Proteomes" id="UP000320580">
    <property type="component" value="Chromosome"/>
</dbReference>
<dbReference type="KEGG" id="sqz:FQU76_27310"/>
<proteinExistence type="predicted"/>
<dbReference type="RefSeq" id="WP_146482913.1">
    <property type="nucleotide sequence ID" value="NZ_CP042266.1"/>
</dbReference>
<dbReference type="OrthoDB" id="7502553at2"/>
<accession>A0A5B8IM11</accession>
<sequence>MTTRVLLLTAATTAAVRAVRFDSGAPLDEPGRAAALAAAGRLPRAARVLTAPSRRCRETAAALGLGAEHRVEAALADWDLGRWEGRALAEVTGTEPAAVGAWLTDPAAAPHGGESLLALRDRVGDWLAALGGRTPERVLAIAEPAVVRAAVVHALALPPEAFWRLDVPPLTVTELSGRENRWNLRLGTPSAPDPAPDPPSE</sequence>
<evidence type="ECO:0000256" key="1">
    <source>
        <dbReference type="SAM" id="MobiDB-lite"/>
    </source>
</evidence>